<dbReference type="PANTHER" id="PTHR37610:SF94">
    <property type="entry name" value="RETROTRANSPOSON COPIA-LIKE N-TERMINAL DOMAIN-CONTAINING PROTEIN"/>
    <property type="match status" value="1"/>
</dbReference>
<keyword evidence="1" id="KW-0863">Zinc-finger</keyword>
<dbReference type="AlphaFoldDB" id="A0A834D488"/>
<dbReference type="PANTHER" id="PTHR37610">
    <property type="entry name" value="CCHC-TYPE DOMAIN-CONTAINING PROTEIN"/>
    <property type="match status" value="1"/>
</dbReference>
<accession>A0A834D488</accession>
<feature type="domain" description="CCHC-type" evidence="3">
    <location>
        <begin position="259"/>
        <end position="272"/>
    </location>
</feature>
<dbReference type="InterPro" id="IPR001878">
    <property type="entry name" value="Znf_CCHC"/>
</dbReference>
<organism evidence="4 5">
    <name type="scientific">Juglans regia</name>
    <name type="common">English walnut</name>
    <dbReference type="NCBI Taxonomy" id="51240"/>
    <lineage>
        <taxon>Eukaryota</taxon>
        <taxon>Viridiplantae</taxon>
        <taxon>Streptophyta</taxon>
        <taxon>Embryophyta</taxon>
        <taxon>Tracheophyta</taxon>
        <taxon>Spermatophyta</taxon>
        <taxon>Magnoliopsida</taxon>
        <taxon>eudicotyledons</taxon>
        <taxon>Gunneridae</taxon>
        <taxon>Pentapetalae</taxon>
        <taxon>rosids</taxon>
        <taxon>fabids</taxon>
        <taxon>Fagales</taxon>
        <taxon>Juglandaceae</taxon>
        <taxon>Juglans</taxon>
    </lineage>
</organism>
<dbReference type="InterPro" id="IPR013103">
    <property type="entry name" value="RVT_2"/>
</dbReference>
<dbReference type="InterPro" id="IPR036875">
    <property type="entry name" value="Znf_CCHC_sf"/>
</dbReference>
<dbReference type="SUPFAM" id="SSF57756">
    <property type="entry name" value="Retrovirus zinc finger-like domains"/>
    <property type="match status" value="1"/>
</dbReference>
<feature type="compositionally biased region" description="Pro residues" evidence="2">
    <location>
        <begin position="509"/>
        <end position="519"/>
    </location>
</feature>
<feature type="compositionally biased region" description="Polar residues" evidence="2">
    <location>
        <begin position="292"/>
        <end position="329"/>
    </location>
</feature>
<evidence type="ECO:0000313" key="5">
    <source>
        <dbReference type="Proteomes" id="UP000619265"/>
    </source>
</evidence>
<keyword evidence="1" id="KW-0862">Zinc</keyword>
<evidence type="ECO:0000313" key="4">
    <source>
        <dbReference type="EMBL" id="KAF5475503.1"/>
    </source>
</evidence>
<comment type="caution">
    <text evidence="4">The sequence shown here is derived from an EMBL/GenBank/DDBJ whole genome shotgun (WGS) entry which is preliminary data.</text>
</comment>
<sequence length="725" mass="81035">MTKSTNISPSEDPKSHFYLHYSDNANTVVIVPPPSGQNYLSWNRSFTLAISIKNKLGFLDGSVPTPNMTDPLYIPWLRCNILILPWLLNSISKEIASNVLYINSAKEVWEKLKTHFAQPDNVRIYQLQQQLSSTLQGNQTVSEYFTQLNGIWEEMHNYRLVSCCSCGLCTCQALKSVGDVQETDYVFKFLMGLNDSYEHIRGQIILMSPMPSLDKTFSLVLQEERQRQTRNLTVSSPEASALAVYSNQTKRKEKSDLSCFHCGKLGHTKEKCYRLIGFPPNFKFTKAKPNHGSGNFSSPHSANQISQLTSNDSGSVQTTTQPQILSTENNPSPVAYSNMAVLPMFLGLSILVLQTIWSVPPPSLALSLAPPRHLSNYQMDLMLKQLTLALCTSQTTLYSLVLSSWTTIGLAKIQCGLYFLFPSTLQNKAVNQATSNNLKAFPLSSNPSFCSAVTQQDFNLWHLRLGHLSDQKLRSIQSISFDAKSLSDFHSPLITTDSSTNFSDQSVQPPTPFNLPSNPPLIDSNLTAPESNSPTPAPSLEQNSAIVPRRSNQLRNTPSHLQDYHCNLVSRAPIHTSFNFSTPYPFTNHITYDHLSSSHRAYALSLSLTHEPKSYEGVVASDHWKAAMRSEIDALEANNTWSITTFPLGKKTVGCKYVYKVKLKSDGTIDKHKARLIAKGYTQREGFDYQETFSPVAKLTIVRLFLAMAAVNNWHLAQLDVHNAF</sequence>
<dbReference type="GO" id="GO:0008270">
    <property type="term" value="F:zinc ion binding"/>
    <property type="evidence" value="ECO:0007669"/>
    <property type="project" value="UniProtKB-KW"/>
</dbReference>
<name>A0A834D488_JUGRE</name>
<feature type="region of interest" description="Disordered" evidence="2">
    <location>
        <begin position="500"/>
        <end position="545"/>
    </location>
</feature>
<protein>
    <recommendedName>
        <fullName evidence="3">CCHC-type domain-containing protein</fullName>
    </recommendedName>
</protein>
<reference evidence="4" key="2">
    <citation type="submission" date="2020-03" db="EMBL/GenBank/DDBJ databases">
        <title>Walnut 2.0.</title>
        <authorList>
            <person name="Marrano A."/>
            <person name="Britton M."/>
            <person name="Zimin A.V."/>
            <person name="Zaini P.A."/>
            <person name="Workman R."/>
            <person name="Puiu D."/>
            <person name="Bianco L."/>
            <person name="Allen B.J."/>
            <person name="Troggio M."/>
            <person name="Leslie C.A."/>
            <person name="Timp W."/>
            <person name="Dendekar A."/>
            <person name="Salzberg S.L."/>
            <person name="Neale D.B."/>
        </authorList>
    </citation>
    <scope>NUCLEOTIDE SEQUENCE</scope>
    <source>
        <tissue evidence="4">Leaves</tissue>
    </source>
</reference>
<dbReference type="GO" id="GO:0003676">
    <property type="term" value="F:nucleic acid binding"/>
    <property type="evidence" value="ECO:0007669"/>
    <property type="project" value="InterPro"/>
</dbReference>
<proteinExistence type="predicted"/>
<feature type="compositionally biased region" description="Polar residues" evidence="2">
    <location>
        <begin position="524"/>
        <end position="545"/>
    </location>
</feature>
<evidence type="ECO:0000256" key="1">
    <source>
        <dbReference type="PROSITE-ProRule" id="PRU00047"/>
    </source>
</evidence>
<dbReference type="Pfam" id="PF14244">
    <property type="entry name" value="Retrotran_gag_3"/>
    <property type="match status" value="1"/>
</dbReference>
<dbReference type="EMBL" id="LIHL02000003">
    <property type="protein sequence ID" value="KAF5475503.1"/>
    <property type="molecule type" value="Genomic_DNA"/>
</dbReference>
<keyword evidence="1" id="KW-0479">Metal-binding</keyword>
<evidence type="ECO:0000256" key="2">
    <source>
        <dbReference type="SAM" id="MobiDB-lite"/>
    </source>
</evidence>
<dbReference type="PROSITE" id="PS50158">
    <property type="entry name" value="ZF_CCHC"/>
    <property type="match status" value="1"/>
</dbReference>
<dbReference type="InterPro" id="IPR029472">
    <property type="entry name" value="Copia-like_N"/>
</dbReference>
<evidence type="ECO:0000259" key="3">
    <source>
        <dbReference type="PROSITE" id="PS50158"/>
    </source>
</evidence>
<feature type="region of interest" description="Disordered" evidence="2">
    <location>
        <begin position="289"/>
        <end position="329"/>
    </location>
</feature>
<reference evidence="4" key="1">
    <citation type="submission" date="2015-10" db="EMBL/GenBank/DDBJ databases">
        <authorList>
            <person name="Martinez-Garcia P.J."/>
            <person name="Crepeau M.W."/>
            <person name="Puiu D."/>
            <person name="Gonzalez-Ibeas D."/>
            <person name="Whalen J."/>
            <person name="Stevens K."/>
            <person name="Paul R."/>
            <person name="Butterfield T."/>
            <person name="Britton M."/>
            <person name="Reagan R."/>
            <person name="Chakraborty S."/>
            <person name="Walawage S.L."/>
            <person name="Vasquez-Gross H.A."/>
            <person name="Cardeno C."/>
            <person name="Famula R."/>
            <person name="Pratt K."/>
            <person name="Kuruganti S."/>
            <person name="Aradhya M.K."/>
            <person name="Leslie C.A."/>
            <person name="Dandekar A.M."/>
            <person name="Salzberg S.L."/>
            <person name="Wegrzyn J.L."/>
            <person name="Langley C.H."/>
            <person name="Neale D.B."/>
        </authorList>
    </citation>
    <scope>NUCLEOTIDE SEQUENCE</scope>
    <source>
        <tissue evidence="4">Leaves</tissue>
    </source>
</reference>
<dbReference type="Pfam" id="PF07727">
    <property type="entry name" value="RVT_2"/>
    <property type="match status" value="1"/>
</dbReference>
<dbReference type="Proteomes" id="UP000619265">
    <property type="component" value="Unassembled WGS sequence"/>
</dbReference>
<dbReference type="Gramene" id="Jr03_18160_p1">
    <property type="protein sequence ID" value="cds.Jr03_18160_p1"/>
    <property type="gene ID" value="Jr03_18160"/>
</dbReference>
<gene>
    <name evidence="4" type="ORF">F2P56_007303</name>
</gene>